<dbReference type="Gene3D" id="2.40.50.140">
    <property type="entry name" value="Nucleic acid-binding proteins"/>
    <property type="match status" value="1"/>
</dbReference>
<comment type="function">
    <text evidence="6">The RuvA-RuvB-RuvC complex processes Holliday junction (HJ) DNA during genetic recombination and DNA repair, while the RuvA-RuvB complex plays an important role in the rescue of blocked DNA replication forks via replication fork reversal (RFR). RuvA specifically binds to HJ cruciform DNA, conferring on it an open structure. The RuvB hexamer acts as an ATP-dependent pump, pulling dsDNA into and through the RuvAB complex. HJ branch migration allows RuvC to scan DNA until it finds its consensus sequence, where it cleaves and resolves the cruciform DNA.</text>
</comment>
<dbReference type="GO" id="GO:0005737">
    <property type="term" value="C:cytoplasm"/>
    <property type="evidence" value="ECO:0007669"/>
    <property type="project" value="UniProtKB-SubCell"/>
</dbReference>
<proteinExistence type="inferred from homology"/>
<reference evidence="9" key="1">
    <citation type="submission" date="2017-09" db="EMBL/GenBank/DDBJ databases">
        <title>Depth-based differentiation of microbial function through sediment-hosted aquifers and enrichment of novel symbionts in the deep terrestrial subsurface.</title>
        <authorList>
            <person name="Probst A.J."/>
            <person name="Ladd B."/>
            <person name="Jarett J.K."/>
            <person name="Geller-Mcgrath D.E."/>
            <person name="Sieber C.M.K."/>
            <person name="Emerson J.B."/>
            <person name="Anantharaman K."/>
            <person name="Thomas B.C."/>
            <person name="Malmstrom R."/>
            <person name="Stieglmeier M."/>
            <person name="Klingl A."/>
            <person name="Woyke T."/>
            <person name="Ryan C.M."/>
            <person name="Banfield J.F."/>
        </authorList>
    </citation>
    <scope>NUCLEOTIDE SEQUENCE [LARGE SCALE GENOMIC DNA]</scope>
</reference>
<evidence type="ECO:0000256" key="2">
    <source>
        <dbReference type="ARBA" id="ARBA00022763"/>
    </source>
</evidence>
<dbReference type="GO" id="GO:0006281">
    <property type="term" value="P:DNA repair"/>
    <property type="evidence" value="ECO:0007669"/>
    <property type="project" value="UniProtKB-UniRule"/>
</dbReference>
<dbReference type="CDD" id="cd14332">
    <property type="entry name" value="UBA_RuvA_C"/>
    <property type="match status" value="1"/>
</dbReference>
<comment type="similarity">
    <text evidence="6">Belongs to the RuvA family.</text>
</comment>
<evidence type="ECO:0000313" key="8">
    <source>
        <dbReference type="EMBL" id="PIT92739.1"/>
    </source>
</evidence>
<dbReference type="InterPro" id="IPR010994">
    <property type="entry name" value="RuvA_2-like"/>
</dbReference>
<dbReference type="GO" id="GO:0005524">
    <property type="term" value="F:ATP binding"/>
    <property type="evidence" value="ECO:0007669"/>
    <property type="project" value="InterPro"/>
</dbReference>
<dbReference type="Pfam" id="PF01330">
    <property type="entry name" value="RuvA_N"/>
    <property type="match status" value="1"/>
</dbReference>
<evidence type="ECO:0000256" key="5">
    <source>
        <dbReference type="ARBA" id="ARBA00023204"/>
    </source>
</evidence>
<evidence type="ECO:0000313" key="9">
    <source>
        <dbReference type="Proteomes" id="UP000228635"/>
    </source>
</evidence>
<feature type="region of interest" description="Domain I" evidence="6">
    <location>
        <begin position="1"/>
        <end position="64"/>
    </location>
</feature>
<evidence type="ECO:0000256" key="3">
    <source>
        <dbReference type="ARBA" id="ARBA00023125"/>
    </source>
</evidence>
<keyword evidence="5 6" id="KW-0234">DNA repair</keyword>
<gene>
    <name evidence="6 8" type="primary">ruvA</name>
    <name evidence="8" type="ORF">COU08_01065</name>
</gene>
<keyword evidence="1 6" id="KW-0963">Cytoplasm</keyword>
<evidence type="ECO:0000256" key="4">
    <source>
        <dbReference type="ARBA" id="ARBA00023172"/>
    </source>
</evidence>
<comment type="subunit">
    <text evidence="6">Homotetramer. Forms an RuvA(8)-RuvB(12)-Holliday junction (HJ) complex. HJ DNA is sandwiched between 2 RuvA tetramers; dsDNA enters through RuvA and exits via RuvB. An RuvB hexamer assembles on each DNA strand where it exits the tetramer. Each RuvB hexamer is contacted by two RuvA subunits (via domain III) on 2 adjacent RuvB subunits; this complex drives branch migration. In the full resolvosome a probable DNA-RuvA(4)-RuvB(12)-RuvC(2) complex forms which resolves the HJ.</text>
</comment>
<protein>
    <recommendedName>
        <fullName evidence="6">Holliday junction branch migration complex subunit RuvA</fullName>
    </recommendedName>
</protein>
<accession>A0A2M6WIZ1</accession>
<comment type="caution">
    <text evidence="6">Lacks conserved residue(s) required for the propagation of feature annotation.</text>
</comment>
<dbReference type="AlphaFoldDB" id="A0A2M6WIZ1"/>
<dbReference type="InterPro" id="IPR011114">
    <property type="entry name" value="RuvA_C"/>
</dbReference>
<dbReference type="Gene3D" id="1.10.150.20">
    <property type="entry name" value="5' to 3' exonuclease, C-terminal subdomain"/>
    <property type="match status" value="1"/>
</dbReference>
<dbReference type="InterPro" id="IPR012340">
    <property type="entry name" value="NA-bd_OB-fold"/>
</dbReference>
<comment type="subcellular location">
    <subcellularLocation>
        <location evidence="6">Cytoplasm</location>
    </subcellularLocation>
</comment>
<keyword evidence="2 6" id="KW-0227">DNA damage</keyword>
<evidence type="ECO:0000256" key="1">
    <source>
        <dbReference type="ARBA" id="ARBA00022490"/>
    </source>
</evidence>
<name>A0A2M6WIZ1_9BACT</name>
<dbReference type="InterPro" id="IPR000085">
    <property type="entry name" value="RuvA"/>
</dbReference>
<dbReference type="EMBL" id="PFBA01000012">
    <property type="protein sequence ID" value="PIT92739.1"/>
    <property type="molecule type" value="Genomic_DNA"/>
</dbReference>
<dbReference type="GO" id="GO:0009379">
    <property type="term" value="C:Holliday junction helicase complex"/>
    <property type="evidence" value="ECO:0007669"/>
    <property type="project" value="InterPro"/>
</dbReference>
<dbReference type="GO" id="GO:0000400">
    <property type="term" value="F:four-way junction DNA binding"/>
    <property type="evidence" value="ECO:0007669"/>
    <property type="project" value="UniProtKB-UniRule"/>
</dbReference>
<keyword evidence="4 6" id="KW-0233">DNA recombination</keyword>
<comment type="caution">
    <text evidence="8">The sequence shown here is derived from an EMBL/GenBank/DDBJ whole genome shotgun (WGS) entry which is preliminary data.</text>
</comment>
<dbReference type="InterPro" id="IPR013849">
    <property type="entry name" value="DNA_helicase_Holl-junc_RuvA_I"/>
</dbReference>
<feature type="domain" description="Helix-hairpin-helix DNA-binding motif class 1" evidence="7">
    <location>
        <begin position="108"/>
        <end position="127"/>
    </location>
</feature>
<dbReference type="NCBIfam" id="TIGR00084">
    <property type="entry name" value="ruvA"/>
    <property type="match status" value="1"/>
</dbReference>
<dbReference type="Proteomes" id="UP000228635">
    <property type="component" value="Unassembled WGS sequence"/>
</dbReference>
<feature type="domain" description="Helix-hairpin-helix DNA-binding motif class 1" evidence="7">
    <location>
        <begin position="73"/>
        <end position="92"/>
    </location>
</feature>
<dbReference type="GO" id="GO:0009378">
    <property type="term" value="F:four-way junction helicase activity"/>
    <property type="evidence" value="ECO:0007669"/>
    <property type="project" value="InterPro"/>
</dbReference>
<dbReference type="SUPFAM" id="SSF50249">
    <property type="entry name" value="Nucleic acid-binding proteins"/>
    <property type="match status" value="1"/>
</dbReference>
<dbReference type="Pfam" id="PF14520">
    <property type="entry name" value="HHH_5"/>
    <property type="match status" value="1"/>
</dbReference>
<dbReference type="GO" id="GO:0048476">
    <property type="term" value="C:Holliday junction resolvase complex"/>
    <property type="evidence" value="ECO:0007669"/>
    <property type="project" value="UniProtKB-UniRule"/>
</dbReference>
<sequence>MIQSISGILEIKRPGLIVISVHGVGFRIIPSASLAASLPEEGSSVTILTHLHVRETELVLFGFSQSRELSLFERLTTVSGVGPKSALSILNVSQIDQFITAINEGRTELITRASGIGKKTAERIGLELKGKLDIISAPQTISLMESDLELEETLIGLGYSKNQARTALTKLDPTIKGFKNRLRAILKSGKQPTR</sequence>
<feature type="region of interest" description="Domain III" evidence="6">
    <location>
        <begin position="149"/>
        <end position="194"/>
    </location>
</feature>
<evidence type="ECO:0000256" key="6">
    <source>
        <dbReference type="HAMAP-Rule" id="MF_00031"/>
    </source>
</evidence>
<dbReference type="SUPFAM" id="SSF47781">
    <property type="entry name" value="RuvA domain 2-like"/>
    <property type="match status" value="1"/>
</dbReference>
<dbReference type="GO" id="GO:0006310">
    <property type="term" value="P:DNA recombination"/>
    <property type="evidence" value="ECO:0007669"/>
    <property type="project" value="UniProtKB-UniRule"/>
</dbReference>
<organism evidence="8 9">
    <name type="scientific">Candidatus Harrisonbacteria bacterium CG10_big_fil_rev_8_21_14_0_10_42_17</name>
    <dbReference type="NCBI Taxonomy" id="1974584"/>
    <lineage>
        <taxon>Bacteria</taxon>
        <taxon>Candidatus Harrisoniibacteriota</taxon>
    </lineage>
</organism>
<evidence type="ECO:0000259" key="7">
    <source>
        <dbReference type="SMART" id="SM00278"/>
    </source>
</evidence>
<keyword evidence="3 6" id="KW-0238">DNA-binding</keyword>
<dbReference type="SMART" id="SM00278">
    <property type="entry name" value="HhH1"/>
    <property type="match status" value="2"/>
</dbReference>
<dbReference type="InterPro" id="IPR003583">
    <property type="entry name" value="Hlx-hairpin-Hlx_DNA-bd_motif"/>
</dbReference>
<comment type="domain">
    <text evidence="6">Has three domains with a flexible linker between the domains II and III and assumes an 'L' shape. Domain III is highly mobile and contacts RuvB.</text>
</comment>
<dbReference type="HAMAP" id="MF_00031">
    <property type="entry name" value="DNA_HJ_migration_RuvA"/>
    <property type="match status" value="1"/>
</dbReference>